<organism evidence="2 3">
    <name type="scientific">Dendronalium phyllosphericum CENA369</name>
    <dbReference type="NCBI Taxonomy" id="1725256"/>
    <lineage>
        <taxon>Bacteria</taxon>
        <taxon>Bacillati</taxon>
        <taxon>Cyanobacteriota</taxon>
        <taxon>Cyanophyceae</taxon>
        <taxon>Nostocales</taxon>
        <taxon>Nostocaceae</taxon>
        <taxon>Dendronalium</taxon>
        <taxon>Dendronalium phyllosphericum</taxon>
    </lineage>
</organism>
<feature type="transmembrane region" description="Helical" evidence="1">
    <location>
        <begin position="107"/>
        <end position="125"/>
    </location>
</feature>
<evidence type="ECO:0000256" key="1">
    <source>
        <dbReference type="SAM" id="Phobius"/>
    </source>
</evidence>
<dbReference type="AlphaFoldDB" id="A0A8J7I108"/>
<feature type="transmembrane region" description="Helical" evidence="1">
    <location>
        <begin position="12"/>
        <end position="38"/>
    </location>
</feature>
<accession>A0A8J7I108</accession>
<evidence type="ECO:0000313" key="2">
    <source>
        <dbReference type="EMBL" id="MBH8572605.1"/>
    </source>
</evidence>
<keyword evidence="1" id="KW-1133">Transmembrane helix</keyword>
<feature type="transmembrane region" description="Helical" evidence="1">
    <location>
        <begin position="237"/>
        <end position="256"/>
    </location>
</feature>
<protein>
    <submittedName>
        <fullName evidence="2">Uncharacterized protein</fullName>
    </submittedName>
</protein>
<proteinExistence type="predicted"/>
<sequence length="571" mass="65839">MNYTYVNKIYVCLLYVLVCIIGIFIIFYPTLLSGFAYIQTDPGDTRLNHYFLEHFFKVITYNKYIGDLWSPPFFYPVKNVLAFSDNLFGSAPTYAIFRFFFSSDISFQLWMISVCILCYVSFSFLLRSYKVSHTVTILGAFIFAFGLLRVYQIFHQQLLPQFFTPLAFLNAWSFLNVPSKQRFNLILLFSYLQLLAGIYLGWFLVFSLVIFFLIGYILNRNAFKKFIRYCRHNYKNFIAITLFWLTLTYITFLPYLNAKKEFGGRTWQEVYPGIPKITSWLSVPQGNFWYPLLSWASKDSQTVIEPNMFPGLILFLFIIICLYTLAFNKKFLDDEKLQLLKVCLLVFLTIFLLSTRLFSEFSLWGIIYHTVPGASIIRAITRISTTAYFYIIVAGCVCLDCLLKSPIVTKKIRSITLSVFFLLCLIEQPIIGLSGYDKSLYAQEINDIKELINTGCQAAYVFLDPSLDPKISSNVTNLSAMWAGIETNIPVINGYSGNAPRLYGDSAKSKTASEISEWLGKNGKYNNRICLVSRQELENPFNLSSEYLLAKTTSYSGRFNAFKVRLPLNQK</sequence>
<keyword evidence="1" id="KW-0812">Transmembrane</keyword>
<feature type="transmembrane region" description="Helical" evidence="1">
    <location>
        <begin position="415"/>
        <end position="436"/>
    </location>
</feature>
<feature type="transmembrane region" description="Helical" evidence="1">
    <location>
        <begin position="131"/>
        <end position="151"/>
    </location>
</feature>
<dbReference type="EMBL" id="JAECZA010000015">
    <property type="protein sequence ID" value="MBH8572605.1"/>
    <property type="molecule type" value="Genomic_DNA"/>
</dbReference>
<evidence type="ECO:0000313" key="3">
    <source>
        <dbReference type="Proteomes" id="UP000662314"/>
    </source>
</evidence>
<keyword evidence="3" id="KW-1185">Reference proteome</keyword>
<dbReference type="RefSeq" id="WP_214431430.1">
    <property type="nucleotide sequence ID" value="NZ_CAWPUQ010000057.1"/>
</dbReference>
<dbReference type="Proteomes" id="UP000662314">
    <property type="component" value="Unassembled WGS sequence"/>
</dbReference>
<comment type="caution">
    <text evidence="2">The sequence shown here is derived from an EMBL/GenBank/DDBJ whole genome shotgun (WGS) entry which is preliminary data.</text>
</comment>
<name>A0A8J7I108_9NOST</name>
<reference evidence="2 3" key="1">
    <citation type="journal article" date="2021" name="Int. J. Syst. Evol. Microbiol.">
        <title>Amazonocrinis nigriterrae gen. nov., sp. nov., Atlanticothrix silvestris gen. nov., sp. nov. and Dendronalium phyllosphericum gen. nov., sp. nov., nostocacean cyanobacteria from Brazilian environments.</title>
        <authorList>
            <person name="Alvarenga D.O."/>
            <person name="Andreote A.P.D."/>
            <person name="Branco L.H.Z."/>
            <person name="Delbaje E."/>
            <person name="Cruz R.B."/>
            <person name="Varani A.M."/>
            <person name="Fiore M.F."/>
        </authorList>
    </citation>
    <scope>NUCLEOTIDE SEQUENCE [LARGE SCALE GENOMIC DNA]</scope>
    <source>
        <strain evidence="2 3">CENA369</strain>
    </source>
</reference>
<feature type="transmembrane region" description="Helical" evidence="1">
    <location>
        <begin position="308"/>
        <end position="327"/>
    </location>
</feature>
<keyword evidence="1" id="KW-0472">Membrane</keyword>
<feature type="transmembrane region" description="Helical" evidence="1">
    <location>
        <begin position="195"/>
        <end position="217"/>
    </location>
</feature>
<gene>
    <name evidence="2" type="ORF">I8752_06175</name>
</gene>
<feature type="transmembrane region" description="Helical" evidence="1">
    <location>
        <begin position="379"/>
        <end position="403"/>
    </location>
</feature>
<feature type="transmembrane region" description="Helical" evidence="1">
    <location>
        <begin position="339"/>
        <end position="359"/>
    </location>
</feature>